<dbReference type="AlphaFoldDB" id="A0AA86T985"/>
<proteinExistence type="predicted"/>
<dbReference type="EMBL" id="CATOUU010000003">
    <property type="protein sequence ID" value="CAI9912804.1"/>
    <property type="molecule type" value="Genomic_DNA"/>
</dbReference>
<dbReference type="Proteomes" id="UP001642409">
    <property type="component" value="Unassembled WGS sequence"/>
</dbReference>
<reference evidence="2 3" key="2">
    <citation type="submission" date="2024-07" db="EMBL/GenBank/DDBJ databases">
        <authorList>
            <person name="Akdeniz Z."/>
        </authorList>
    </citation>
    <scope>NUCLEOTIDE SEQUENCE [LARGE SCALE GENOMIC DNA]</scope>
</reference>
<evidence type="ECO:0000313" key="1">
    <source>
        <dbReference type="EMBL" id="CAI9912804.1"/>
    </source>
</evidence>
<keyword evidence="3" id="KW-1185">Reference proteome</keyword>
<accession>A0AA86T985</accession>
<dbReference type="EMBL" id="CAXDID020000038">
    <property type="protein sequence ID" value="CAL5998779.1"/>
    <property type="molecule type" value="Genomic_DNA"/>
</dbReference>
<protein>
    <submittedName>
        <fullName evidence="2">Hypothetical_protein</fullName>
    </submittedName>
</protein>
<comment type="caution">
    <text evidence="1">The sequence shown here is derived from an EMBL/GenBank/DDBJ whole genome shotgun (WGS) entry which is preliminary data.</text>
</comment>
<organism evidence="1">
    <name type="scientific">Hexamita inflata</name>
    <dbReference type="NCBI Taxonomy" id="28002"/>
    <lineage>
        <taxon>Eukaryota</taxon>
        <taxon>Metamonada</taxon>
        <taxon>Diplomonadida</taxon>
        <taxon>Hexamitidae</taxon>
        <taxon>Hexamitinae</taxon>
        <taxon>Hexamita</taxon>
    </lineage>
</organism>
<sequence length="105" mass="12169">MFKCNSSSDLQELGSFNSEIVICKNVDFEQEDEAELFTTIIPVCNSSLFEDTFGQLKLNISCDMHYLYQSLKQTEYIENGTDEIQNGLKMLWVKQQTLLEQILEQ</sequence>
<evidence type="ECO:0000313" key="3">
    <source>
        <dbReference type="Proteomes" id="UP001642409"/>
    </source>
</evidence>
<evidence type="ECO:0000313" key="2">
    <source>
        <dbReference type="EMBL" id="CAL5998779.1"/>
    </source>
</evidence>
<reference evidence="1" key="1">
    <citation type="submission" date="2023-06" db="EMBL/GenBank/DDBJ databases">
        <authorList>
            <person name="Kurt Z."/>
        </authorList>
    </citation>
    <scope>NUCLEOTIDE SEQUENCE</scope>
</reference>
<gene>
    <name evidence="2" type="ORF">HINF_LOCUS15904</name>
    <name evidence="1" type="ORF">HINF_LOCUS449</name>
</gene>
<name>A0AA86T985_9EUKA</name>